<keyword evidence="5" id="KW-1185">Reference proteome</keyword>
<organism evidence="4 5">
    <name type="scientific">Rhynocoris fuscipes</name>
    <dbReference type="NCBI Taxonomy" id="488301"/>
    <lineage>
        <taxon>Eukaryota</taxon>
        <taxon>Metazoa</taxon>
        <taxon>Ecdysozoa</taxon>
        <taxon>Arthropoda</taxon>
        <taxon>Hexapoda</taxon>
        <taxon>Insecta</taxon>
        <taxon>Pterygota</taxon>
        <taxon>Neoptera</taxon>
        <taxon>Paraneoptera</taxon>
        <taxon>Hemiptera</taxon>
        <taxon>Heteroptera</taxon>
        <taxon>Panheteroptera</taxon>
        <taxon>Cimicomorpha</taxon>
        <taxon>Reduviidae</taxon>
        <taxon>Harpactorinae</taxon>
        <taxon>Harpactorini</taxon>
        <taxon>Rhynocoris</taxon>
    </lineage>
</organism>
<keyword evidence="3" id="KW-0812">Transmembrane</keyword>
<gene>
    <name evidence="4" type="ORF">O3M35_004277</name>
</gene>
<keyword evidence="1" id="KW-0732">Signal</keyword>
<name>A0AAW1CFV3_9HEMI</name>
<protein>
    <recommendedName>
        <fullName evidence="6">Protein quiver</fullName>
    </recommendedName>
</protein>
<accession>A0AAW1CFV3</accession>
<feature type="transmembrane region" description="Helical" evidence="3">
    <location>
        <begin position="146"/>
        <end position="163"/>
    </location>
</feature>
<dbReference type="GO" id="GO:0032222">
    <property type="term" value="P:regulation of synaptic transmission, cholinergic"/>
    <property type="evidence" value="ECO:0007669"/>
    <property type="project" value="InterPro"/>
</dbReference>
<dbReference type="AlphaFoldDB" id="A0AAW1CFV3"/>
<keyword evidence="2" id="KW-0325">Glycoprotein</keyword>
<dbReference type="EMBL" id="JAPXFL010000014">
    <property type="protein sequence ID" value="KAK9497578.1"/>
    <property type="molecule type" value="Genomic_DNA"/>
</dbReference>
<dbReference type="GO" id="GO:0030431">
    <property type="term" value="P:sleep"/>
    <property type="evidence" value="ECO:0007669"/>
    <property type="project" value="InterPro"/>
</dbReference>
<evidence type="ECO:0000256" key="1">
    <source>
        <dbReference type="ARBA" id="ARBA00022729"/>
    </source>
</evidence>
<keyword evidence="3" id="KW-0472">Membrane</keyword>
<dbReference type="Pfam" id="PF17064">
    <property type="entry name" value="QVR"/>
    <property type="match status" value="1"/>
</dbReference>
<comment type="caution">
    <text evidence="4">The sequence shown here is derived from an EMBL/GenBank/DDBJ whole genome shotgun (WGS) entry which is preliminary data.</text>
</comment>
<dbReference type="PANTHER" id="PTHR38332">
    <property type="entry name" value="PROTEIN CBG11604"/>
    <property type="match status" value="1"/>
</dbReference>
<evidence type="ECO:0008006" key="6">
    <source>
        <dbReference type="Google" id="ProtNLM"/>
    </source>
</evidence>
<sequence>MIRQKILYLNRCTRKSCVGHIRFFSFLGSTIECFKCVSLNRQNKACDDPFHNNYTTDILESPCLGGRKGRNGLFPATACIKLSGVYEDTGDTIMIRGCALDSGTLTTDTEIIRMSHCGGFYFEERYVRGCLQSCDDADACNETPGLIYNLSFPILLSIVLLMIM</sequence>
<evidence type="ECO:0000256" key="3">
    <source>
        <dbReference type="SAM" id="Phobius"/>
    </source>
</evidence>
<dbReference type="InterPro" id="IPR031424">
    <property type="entry name" value="QVR-like"/>
</dbReference>
<dbReference type="PANTHER" id="PTHR38332:SF1">
    <property type="entry name" value="RE49668P"/>
    <property type="match status" value="1"/>
</dbReference>
<reference evidence="4 5" key="1">
    <citation type="submission" date="2022-12" db="EMBL/GenBank/DDBJ databases">
        <title>Chromosome-level genome assembly of true bugs.</title>
        <authorList>
            <person name="Ma L."/>
            <person name="Li H."/>
        </authorList>
    </citation>
    <scope>NUCLEOTIDE SEQUENCE [LARGE SCALE GENOMIC DNA]</scope>
    <source>
        <strain evidence="4">Lab_2022b</strain>
    </source>
</reference>
<dbReference type="Proteomes" id="UP001461498">
    <property type="component" value="Unassembled WGS sequence"/>
</dbReference>
<proteinExistence type="predicted"/>
<keyword evidence="3" id="KW-1133">Transmembrane helix</keyword>
<evidence type="ECO:0000256" key="2">
    <source>
        <dbReference type="ARBA" id="ARBA00023180"/>
    </source>
</evidence>
<evidence type="ECO:0000313" key="5">
    <source>
        <dbReference type="Proteomes" id="UP001461498"/>
    </source>
</evidence>
<evidence type="ECO:0000313" key="4">
    <source>
        <dbReference type="EMBL" id="KAK9497578.1"/>
    </source>
</evidence>